<evidence type="ECO:0000256" key="2">
    <source>
        <dbReference type="RuleBase" id="RU367113"/>
    </source>
</evidence>
<dbReference type="GO" id="GO:0110155">
    <property type="term" value="P:NAD-cap decapping"/>
    <property type="evidence" value="ECO:0007669"/>
    <property type="project" value="TreeGrafter"/>
</dbReference>
<dbReference type="GO" id="GO:0000956">
    <property type="term" value="P:nuclear-transcribed mRNA catabolic process"/>
    <property type="evidence" value="ECO:0007669"/>
    <property type="project" value="TreeGrafter"/>
</dbReference>
<comment type="function">
    <text evidence="2">Decapping enzyme for NAD-capped RNAs: specifically hydrolyzes the nicotinamide adenine dinucleotide (NAD) cap from a subset of RNAs by removing the entire NAD moiety from the 5'-end of an NAD-capped RNA.</text>
</comment>
<comment type="similarity">
    <text evidence="1 2">Belongs to the DXO/Dom3Z family.</text>
</comment>
<organism evidence="4 5">
    <name type="scientific">Diacronema lutheri</name>
    <name type="common">Unicellular marine alga</name>
    <name type="synonym">Monochrysis lutheri</name>
    <dbReference type="NCBI Taxonomy" id="2081491"/>
    <lineage>
        <taxon>Eukaryota</taxon>
        <taxon>Haptista</taxon>
        <taxon>Haptophyta</taxon>
        <taxon>Pavlovophyceae</taxon>
        <taxon>Pavlovales</taxon>
        <taxon>Pavlovaceae</taxon>
        <taxon>Diacronema</taxon>
    </lineage>
</organism>
<accession>A0A8J5Y1K8</accession>
<evidence type="ECO:0000313" key="5">
    <source>
        <dbReference type="Proteomes" id="UP000751190"/>
    </source>
</evidence>
<keyword evidence="2" id="KW-0539">Nucleus</keyword>
<dbReference type="GO" id="GO:0005634">
    <property type="term" value="C:nucleus"/>
    <property type="evidence" value="ECO:0007669"/>
    <property type="project" value="UniProtKB-SubCell"/>
</dbReference>
<keyword evidence="2" id="KW-0540">Nuclease</keyword>
<proteinExistence type="inferred from homology"/>
<protein>
    <recommendedName>
        <fullName evidence="2">Decapping nuclease</fullName>
        <ecNumber evidence="2">3.6.1.-</ecNumber>
    </recommendedName>
</protein>
<dbReference type="GO" id="GO:0034353">
    <property type="term" value="F:mRNA 5'-diphosphatase activity"/>
    <property type="evidence" value="ECO:0007669"/>
    <property type="project" value="TreeGrafter"/>
</dbReference>
<dbReference type="InterPro" id="IPR039039">
    <property type="entry name" value="RAI1-like_fam"/>
</dbReference>
<dbReference type="PANTHER" id="PTHR12395:SF9">
    <property type="entry name" value="DECAPPING AND EXORIBONUCLEASE PROTEIN"/>
    <property type="match status" value="1"/>
</dbReference>
<dbReference type="GO" id="GO:0005829">
    <property type="term" value="C:cytosol"/>
    <property type="evidence" value="ECO:0007669"/>
    <property type="project" value="TreeGrafter"/>
</dbReference>
<keyword evidence="2" id="KW-0547">Nucleotide-binding</keyword>
<dbReference type="GO" id="GO:0000166">
    <property type="term" value="F:nucleotide binding"/>
    <property type="evidence" value="ECO:0007669"/>
    <property type="project" value="UniProtKB-KW"/>
</dbReference>
<dbReference type="EMBL" id="JAGTXO010000002">
    <property type="protein sequence ID" value="KAG8469675.1"/>
    <property type="molecule type" value="Genomic_DNA"/>
</dbReference>
<dbReference type="GO" id="GO:0003723">
    <property type="term" value="F:RNA binding"/>
    <property type="evidence" value="ECO:0007669"/>
    <property type="project" value="UniProtKB-KW"/>
</dbReference>
<evidence type="ECO:0000313" key="4">
    <source>
        <dbReference type="EMBL" id="KAG8469675.1"/>
    </source>
</evidence>
<dbReference type="InterPro" id="IPR013961">
    <property type="entry name" value="RAI1"/>
</dbReference>
<evidence type="ECO:0000256" key="1">
    <source>
        <dbReference type="ARBA" id="ARBA00006562"/>
    </source>
</evidence>
<sequence length="346" mass="39104">MLVAHRAVESEEELAAAVCSTYDEPREIACFSRLADRTVRYNDRSQLRAFVRPELETDLNRGFEAFVDKQGDASVDDIVAALADKKLDTSQAHFLTFRNNLNKLLGTPYNLRDEWRMGVSRHGRTVHLHILETEVQAARECARSEQERRMAFWGYAFEHAATASGKPRAASEDVFSEDVRIDCNQEFCSIAQSKLGGNRIILAGEVDCERRGFGEQGGGAHAMRKYIELKTSRLLSDAHARRSFERKMQKWFVQSFLLGLPSIVCGFRDDGGVLKKMQDFEVKQLPKLAQFRPHVMLNFGGAVLGWLYERVISGPPQGRYVFSYEPAQRRLALRIAPEGVVAQSEA</sequence>
<dbReference type="OMA" id="VVTWRGH"/>
<keyword evidence="2" id="KW-0378">Hydrolase</keyword>
<keyword evidence="5" id="KW-1185">Reference proteome</keyword>
<dbReference type="AlphaFoldDB" id="A0A8J5Y1K8"/>
<feature type="domain" description="RAI1-like" evidence="3">
    <location>
        <begin position="24"/>
        <end position="331"/>
    </location>
</feature>
<name>A0A8J5Y1K8_DIALT</name>
<dbReference type="PANTHER" id="PTHR12395">
    <property type="entry name" value="DOM-3 RELATED"/>
    <property type="match status" value="1"/>
</dbReference>
<keyword evidence="2" id="KW-0479">Metal-binding</keyword>
<keyword evidence="2" id="KW-0694">RNA-binding</keyword>
<gene>
    <name evidence="4" type="ORF">KFE25_006130</name>
</gene>
<comment type="caution">
    <text evidence="4">The sequence shown here is derived from an EMBL/GenBank/DDBJ whole genome shotgun (WGS) entry which is preliminary data.</text>
</comment>
<evidence type="ECO:0000259" key="3">
    <source>
        <dbReference type="Pfam" id="PF08652"/>
    </source>
</evidence>
<dbReference type="EC" id="3.6.1.-" evidence="2"/>
<dbReference type="Proteomes" id="UP000751190">
    <property type="component" value="Unassembled WGS sequence"/>
</dbReference>
<dbReference type="GO" id="GO:0046872">
    <property type="term" value="F:metal ion binding"/>
    <property type="evidence" value="ECO:0007669"/>
    <property type="project" value="UniProtKB-KW"/>
</dbReference>
<dbReference type="OrthoDB" id="5853397at2759"/>
<dbReference type="Pfam" id="PF08652">
    <property type="entry name" value="RAI1"/>
    <property type="match status" value="1"/>
</dbReference>
<reference evidence="4" key="1">
    <citation type="submission" date="2021-05" db="EMBL/GenBank/DDBJ databases">
        <title>The genome of the haptophyte Pavlova lutheri (Diacronema luteri, Pavlovales) - a model for lipid biosynthesis in eukaryotic algae.</title>
        <authorList>
            <person name="Hulatt C.J."/>
            <person name="Posewitz M.C."/>
        </authorList>
    </citation>
    <scope>NUCLEOTIDE SEQUENCE</scope>
    <source>
        <strain evidence="4">NIVA-4/92</strain>
    </source>
</reference>
<comment type="cofactor">
    <cofactor evidence="2">
        <name>a divalent metal cation</name>
        <dbReference type="ChEBI" id="CHEBI:60240"/>
    </cofactor>
</comment>
<dbReference type="GO" id="GO:0004518">
    <property type="term" value="F:nuclease activity"/>
    <property type="evidence" value="ECO:0007669"/>
    <property type="project" value="UniProtKB-KW"/>
</dbReference>
<comment type="subcellular location">
    <subcellularLocation>
        <location evidence="2">Nucleus</location>
    </subcellularLocation>
</comment>